<name>A0ABP6RF34_9MICC</name>
<reference evidence="2" key="1">
    <citation type="journal article" date="2019" name="Int. J. Syst. Evol. Microbiol.">
        <title>The Global Catalogue of Microorganisms (GCM) 10K type strain sequencing project: providing services to taxonomists for standard genome sequencing and annotation.</title>
        <authorList>
            <consortium name="The Broad Institute Genomics Platform"/>
            <consortium name="The Broad Institute Genome Sequencing Center for Infectious Disease"/>
            <person name="Wu L."/>
            <person name="Ma J."/>
        </authorList>
    </citation>
    <scope>NUCLEOTIDE SEQUENCE [LARGE SCALE GENOMIC DNA]</scope>
    <source>
        <strain evidence="2">JCM 11483</strain>
    </source>
</reference>
<sequence length="135" mass="14683">MAFDDLPPDWTDRPLSTPHLAGDVVDLVVKESDRAQNTFAVLPCDENDVGYPTPVLIDQTDWLVDDEERREMLTALAAIGLPAVVLAFSSSRRLPDGILDRWRADAETAFGAAGTRVIGVFTAWAHHVEPVSASA</sequence>
<protein>
    <submittedName>
        <fullName evidence="1">Uncharacterized protein</fullName>
    </submittedName>
</protein>
<keyword evidence="2" id="KW-1185">Reference proteome</keyword>
<dbReference type="RefSeq" id="WP_344720347.1">
    <property type="nucleotide sequence ID" value="NZ_BAAAYG010000005.1"/>
</dbReference>
<proteinExistence type="predicted"/>
<accession>A0ABP6RF34</accession>
<dbReference type="Proteomes" id="UP001501736">
    <property type="component" value="Unassembled WGS sequence"/>
</dbReference>
<comment type="caution">
    <text evidence="1">The sequence shown here is derived from an EMBL/GenBank/DDBJ whole genome shotgun (WGS) entry which is preliminary data.</text>
</comment>
<dbReference type="EMBL" id="BAAAYG010000005">
    <property type="protein sequence ID" value="GAA3285288.1"/>
    <property type="molecule type" value="Genomic_DNA"/>
</dbReference>
<evidence type="ECO:0000313" key="2">
    <source>
        <dbReference type="Proteomes" id="UP001501736"/>
    </source>
</evidence>
<gene>
    <name evidence="1" type="ORF">GCM10020260_17620</name>
</gene>
<organism evidence="1 2">
    <name type="scientific">Nesterenkonia halobia</name>
    <dbReference type="NCBI Taxonomy" id="37922"/>
    <lineage>
        <taxon>Bacteria</taxon>
        <taxon>Bacillati</taxon>
        <taxon>Actinomycetota</taxon>
        <taxon>Actinomycetes</taxon>
        <taxon>Micrococcales</taxon>
        <taxon>Micrococcaceae</taxon>
        <taxon>Nesterenkonia</taxon>
    </lineage>
</organism>
<evidence type="ECO:0000313" key="1">
    <source>
        <dbReference type="EMBL" id="GAA3285288.1"/>
    </source>
</evidence>